<feature type="region of interest" description="Disordered" evidence="1">
    <location>
        <begin position="22"/>
        <end position="42"/>
    </location>
</feature>
<feature type="compositionally biased region" description="Low complexity" evidence="1">
    <location>
        <begin position="218"/>
        <end position="227"/>
    </location>
</feature>
<evidence type="ECO:0000256" key="1">
    <source>
        <dbReference type="SAM" id="MobiDB-lite"/>
    </source>
</evidence>
<protein>
    <submittedName>
        <fullName evidence="2">Uncharacterized protein</fullName>
    </submittedName>
</protein>
<accession>A0A7S2WCS1</accession>
<name>A0A7S2WCS1_9STRA</name>
<evidence type="ECO:0000313" key="2">
    <source>
        <dbReference type="EMBL" id="CAD9679896.1"/>
    </source>
</evidence>
<gene>
    <name evidence="2" type="ORF">RMAR1173_LOCUS7708</name>
</gene>
<feature type="region of interest" description="Disordered" evidence="1">
    <location>
        <begin position="201"/>
        <end position="264"/>
    </location>
</feature>
<dbReference type="EMBL" id="HBHJ01011821">
    <property type="protein sequence ID" value="CAD9679896.1"/>
    <property type="molecule type" value="Transcribed_RNA"/>
</dbReference>
<organism evidence="2">
    <name type="scientific">Rhizochromulina marina</name>
    <dbReference type="NCBI Taxonomy" id="1034831"/>
    <lineage>
        <taxon>Eukaryota</taxon>
        <taxon>Sar</taxon>
        <taxon>Stramenopiles</taxon>
        <taxon>Ochrophyta</taxon>
        <taxon>Dictyochophyceae</taxon>
        <taxon>Rhizochromulinales</taxon>
        <taxon>Rhizochromulina</taxon>
    </lineage>
</organism>
<sequence>MQPPFHGEGVKPIIITTLKEKKTGPMFKTSSSPEKMKFSHGSAQARAQELLQRRVYFSERDEVHQRRLKRLLQVPLSGIAQRTAMHLRAGPHPVDLAGRLPFQQKEMTSTRSATPSVQLPRSPSRMHFEQFREEQAAHPPIQVFAASKAYYSRRSQKHIHMLQLPLSSQEDASLSGWSKQSHGSSAPLSMMTAANRASASLEDIGPPANRTSLEETAEATGGASCASEGGGGGVRLEMPSTESQTGGIGGAPGSWEDLSLLSPQ</sequence>
<dbReference type="AlphaFoldDB" id="A0A7S2WCS1"/>
<reference evidence="2" key="1">
    <citation type="submission" date="2021-01" db="EMBL/GenBank/DDBJ databases">
        <authorList>
            <person name="Corre E."/>
            <person name="Pelletier E."/>
            <person name="Niang G."/>
            <person name="Scheremetjew M."/>
            <person name="Finn R."/>
            <person name="Kale V."/>
            <person name="Holt S."/>
            <person name="Cochrane G."/>
            <person name="Meng A."/>
            <person name="Brown T."/>
            <person name="Cohen L."/>
        </authorList>
    </citation>
    <scope>NUCLEOTIDE SEQUENCE</scope>
    <source>
        <strain evidence="2">CCMP1243</strain>
    </source>
</reference>
<proteinExistence type="predicted"/>